<reference evidence="2 3" key="1">
    <citation type="submission" date="2019-06" db="EMBL/GenBank/DDBJ databases">
        <title>A chromosome-scale genome assembly of the striped catfish, Pangasianodon hypophthalmus.</title>
        <authorList>
            <person name="Wen M."/>
            <person name="Zahm M."/>
            <person name="Roques C."/>
            <person name="Cabau C."/>
            <person name="Klopp C."/>
            <person name="Donnadieu C."/>
            <person name="Jouanno E."/>
            <person name="Avarre J.-C."/>
            <person name="Campet M."/>
            <person name="Ha T.T.T."/>
            <person name="Dugue R."/>
            <person name="Lampietro C."/>
            <person name="Louis A."/>
            <person name="Herpin A."/>
            <person name="Echchiki A."/>
            <person name="Berthelot C."/>
            <person name="Parey E."/>
            <person name="Roest-Crollius H."/>
            <person name="Braasch I."/>
            <person name="Postlethwait J."/>
            <person name="Bobe J."/>
            <person name="Montfort J."/>
            <person name="Bouchez O."/>
            <person name="Begum T."/>
            <person name="Schartl M."/>
            <person name="Guiguen Y."/>
        </authorList>
    </citation>
    <scope>NUCLEOTIDE SEQUENCE [LARGE SCALE GENOMIC DNA]</scope>
    <source>
        <strain evidence="2 3">Indonesia</strain>
        <tissue evidence="2">Blood</tissue>
    </source>
</reference>
<dbReference type="EMBL" id="VFJC01000030">
    <property type="protein sequence ID" value="KAB5517874.1"/>
    <property type="molecule type" value="Genomic_DNA"/>
</dbReference>
<keyword evidence="3" id="KW-1185">Reference proteome</keyword>
<comment type="caution">
    <text evidence="2">The sequence shown here is derived from an EMBL/GenBank/DDBJ whole genome shotgun (WGS) entry which is preliminary data.</text>
</comment>
<protein>
    <submittedName>
        <fullName evidence="2">Uncharacterized protein</fullName>
    </submittedName>
</protein>
<sequence>METGAISVSNTQNKAFKKRKPRPNFLKSQESNKESLISCSYSLIYHTLLMTIENEKKGNDKLCVYMDEMLHSIFFLGYIYDSPRLTPSDFFRSPETREQVMKKFPRPFEKYRSHLPTRTPFSILLNMMETLYCTEEKIIEELLRLLKKLGFPNPLHKPGSKYEQYYTLESTVICVCYSDSDSQRTFW</sequence>
<dbReference type="AlphaFoldDB" id="A0A5N5JIP9"/>
<proteinExistence type="predicted"/>
<organism evidence="2 3">
    <name type="scientific">Pangasianodon hypophthalmus</name>
    <name type="common">Striped catfish</name>
    <name type="synonym">Helicophagus hypophthalmus</name>
    <dbReference type="NCBI Taxonomy" id="310915"/>
    <lineage>
        <taxon>Eukaryota</taxon>
        <taxon>Metazoa</taxon>
        <taxon>Chordata</taxon>
        <taxon>Craniata</taxon>
        <taxon>Vertebrata</taxon>
        <taxon>Euteleostomi</taxon>
        <taxon>Actinopterygii</taxon>
        <taxon>Neopterygii</taxon>
        <taxon>Teleostei</taxon>
        <taxon>Ostariophysi</taxon>
        <taxon>Siluriformes</taxon>
        <taxon>Pangasiidae</taxon>
        <taxon>Pangasianodon</taxon>
    </lineage>
</organism>
<evidence type="ECO:0000313" key="2">
    <source>
        <dbReference type="EMBL" id="KAB5517874.1"/>
    </source>
</evidence>
<dbReference type="Proteomes" id="UP000327468">
    <property type="component" value="Chromosome 29"/>
</dbReference>
<gene>
    <name evidence="2" type="ORF">PHYPO_G00172270</name>
</gene>
<feature type="region of interest" description="Disordered" evidence="1">
    <location>
        <begin position="1"/>
        <end position="24"/>
    </location>
</feature>
<evidence type="ECO:0000313" key="3">
    <source>
        <dbReference type="Proteomes" id="UP000327468"/>
    </source>
</evidence>
<evidence type="ECO:0000256" key="1">
    <source>
        <dbReference type="SAM" id="MobiDB-lite"/>
    </source>
</evidence>
<accession>A0A5N5JIP9</accession>
<name>A0A5N5JIP9_PANHP</name>
<feature type="compositionally biased region" description="Polar residues" evidence="1">
    <location>
        <begin position="1"/>
        <end position="14"/>
    </location>
</feature>